<evidence type="ECO:0000313" key="6">
    <source>
        <dbReference type="Proteomes" id="UP000462435"/>
    </source>
</evidence>
<dbReference type="PRINTS" id="PR00702">
    <property type="entry name" value="ACRIFLAVINRP"/>
</dbReference>
<comment type="subcellular location">
    <subcellularLocation>
        <location evidence="2">Cell membrane</location>
        <topology evidence="2">Lipid-anchor</topology>
    </subcellularLocation>
</comment>
<keyword evidence="2" id="KW-0449">Lipoprotein</keyword>
<dbReference type="SUPFAM" id="SSF82866">
    <property type="entry name" value="Multidrug efflux transporter AcrB transmembrane domain"/>
    <property type="match status" value="2"/>
</dbReference>
<keyword evidence="4" id="KW-1133">Transmembrane helix</keyword>
<organism evidence="5 6">
    <name type="scientific">Herbaspirillum frisingense</name>
    <dbReference type="NCBI Taxonomy" id="92645"/>
    <lineage>
        <taxon>Bacteria</taxon>
        <taxon>Pseudomonadati</taxon>
        <taxon>Pseudomonadota</taxon>
        <taxon>Betaproteobacteria</taxon>
        <taxon>Burkholderiales</taxon>
        <taxon>Oxalobacteraceae</taxon>
        <taxon>Herbaspirillum</taxon>
    </lineage>
</organism>
<evidence type="ECO:0000256" key="4">
    <source>
        <dbReference type="SAM" id="Phobius"/>
    </source>
</evidence>
<name>A0A7V8FYF8_9BURK</name>
<dbReference type="Gene3D" id="1.20.1640.10">
    <property type="entry name" value="Multidrug efflux transporter AcrB transmembrane domain"/>
    <property type="match status" value="2"/>
</dbReference>
<feature type="transmembrane region" description="Helical" evidence="4">
    <location>
        <begin position="541"/>
        <end position="565"/>
    </location>
</feature>
<dbReference type="Pfam" id="PF02321">
    <property type="entry name" value="OEP"/>
    <property type="match status" value="2"/>
</dbReference>
<sequence>MSAPGRFNLSSWTLQHQALVTFILALVTLLGIGSYTRLSQSEDPPFTFKVMVIQTDWPGATARQVQEQITDRIARKLQETPDVDFLRSYSRPGQSQLFFTIKDTAPAAQVPKTWYQVRKKVGDIAATLPQGVHGPYFNDEFGDVYTNIYSLEGDGFSPAQLRDSADQLRGELLRVPGVGKIDYFGDRNQHIYIDIGNAQMTRLGITPQQLADAIGGQNAVVPGGLVTTGDDRVYVRPTGQFDDLRSIENKIVHINNRNFRLGDIATIRRGYDEPQEQEMRANGKPVLGIGVTMQPGGDVIRLGKALDARTDELRKRLPAGLTLTPVSSMPHAVEKSVDDFLEAVAEAVAIVLVVSLVSLGIRTGMVVVISIPIVLAVTSLFMYMFDIGLHKVSLGTLVLALGLLVDDAIIAVEMMAVKLEQGWNRRRAAAFAYTSTAFPMLTGTLVTVSGFLPIALAKSGTGEYTRSIFEVSAIALLLSWLAAVVLIPLLGYHMLKEKTGALSDEQIAANPHAGHDEEDHDHPIYQTRIYTRLRKMVAWCVAYRGRVVIATALLFFGSLVAFGLVPQQFFPSSDRPELLIDLRLPERSSFEATQREALRMEAVLKGRPQIDHVISFVGTGAPRFYLPLDQQLPSANFAQFVVTAKSVEDREALAKALEEPLRKQFSGLRTRLTRLENGPPVGFPVQFRVSGEQIPKVRAIAEQVAAEIRKESRATNVQFDWDEPAQRSVSFEIDQKRAGELGLSSQQISNFLAMQLTGYTVTQYRERDKLISVDLRAPRSERVDPSRLATLSMPTANGPVPLATLGRFHNTLEYGVIWERDRQPTITVLADVKAGVQGIDVTNAVNQKLDALRAELPVGYRIDVGGPVEENAKAQSSISAQMPLMVIAVLLLLMVQFDGGDDRPARPDRRGRRAAAVPPTVRLRRHRRRHGAPLPPHHPDRGGGRAGADSAVAQQLLRPHGHGLDGRHHDGHRADAVLPACPVRPVLPGQAFRNPPRRHARHDPRRRGNAREPLMRTHESFKPTRLAVLAMLALSGCALGPTGDAPTVPQPSHYAVEATPEAIGPDGARQQFVLGQRAVPQWWQAYDSADLSAWVDEALKHNHSLAQAERSLAGAREQLRAQINESLWPTIDAVGQATRQRALGLPTMGPPTNLYNVFAGEIQASYTFDLFGVERYANSAAAAQVDAQSYQLDAARRTLAANVVITAINAASLSAQVTHTERLVALADTDADELERRAATGAVSADDVLAAKANAQSLRASLPGLKSQWQATRHALAVLMGRTPDMAPADLDIAVLKLPQRVPLSVPSDLLRQRPDILAADAALKVAAAQEALATAEMFPSLSINASFGQSGFTWPKATGAAGAVWGLGASITQPLFHGGALRARRKAAQEAYLASEDNYRQTVLNAFQNVADSLVALTHDADALQAASAARGHSEQSWRNAQKRTALGAVAPSAARAGERQYLNARVSEIRATATRMADTATLFQAMGVSIDAPPAAAAPAKP</sequence>
<dbReference type="Gene3D" id="1.20.1600.10">
    <property type="entry name" value="Outer membrane efflux proteins (OEP)"/>
    <property type="match status" value="1"/>
</dbReference>
<dbReference type="Gene3D" id="3.30.70.1440">
    <property type="entry name" value="Multidrug efflux transporter AcrB pore domain"/>
    <property type="match status" value="1"/>
</dbReference>
<feature type="transmembrane region" description="Helical" evidence="4">
    <location>
        <begin position="340"/>
        <end position="359"/>
    </location>
</feature>
<keyword evidence="2" id="KW-0564">Palmitate</keyword>
<comment type="similarity">
    <text evidence="1 2">Belongs to the outer membrane factor (OMF) (TC 1.B.17) family.</text>
</comment>
<keyword evidence="2 4" id="KW-0472">Membrane</keyword>
<dbReference type="InterPro" id="IPR001036">
    <property type="entry name" value="Acrflvin-R"/>
</dbReference>
<dbReference type="GO" id="GO:0005886">
    <property type="term" value="C:plasma membrane"/>
    <property type="evidence" value="ECO:0007669"/>
    <property type="project" value="UniProtKB-SubCell"/>
</dbReference>
<dbReference type="Gene3D" id="3.30.2090.10">
    <property type="entry name" value="Multidrug efflux transporter AcrB TolC docking domain, DN and DC subdomains"/>
    <property type="match status" value="2"/>
</dbReference>
<feature type="compositionally biased region" description="Basic residues" evidence="3">
    <location>
        <begin position="922"/>
        <end position="931"/>
    </location>
</feature>
<feature type="transmembrane region" description="Helical" evidence="4">
    <location>
        <begin position="468"/>
        <end position="490"/>
    </location>
</feature>
<evidence type="ECO:0000256" key="1">
    <source>
        <dbReference type="ARBA" id="ARBA00007613"/>
    </source>
</evidence>
<feature type="transmembrane region" description="Helical" evidence="4">
    <location>
        <begin position="429"/>
        <end position="456"/>
    </location>
</feature>
<evidence type="ECO:0000256" key="2">
    <source>
        <dbReference type="RuleBase" id="RU362097"/>
    </source>
</evidence>
<keyword evidence="2 4" id="KW-0812">Transmembrane</keyword>
<feature type="transmembrane region" description="Helical" evidence="4">
    <location>
        <begin position="397"/>
        <end position="417"/>
    </location>
</feature>
<dbReference type="Pfam" id="PF00873">
    <property type="entry name" value="ACR_tran"/>
    <property type="match status" value="1"/>
</dbReference>
<dbReference type="InterPro" id="IPR010131">
    <property type="entry name" value="MdtP/NodT-like"/>
</dbReference>
<feature type="region of interest" description="Disordered" evidence="3">
    <location>
        <begin position="902"/>
        <end position="948"/>
    </location>
</feature>
<accession>A0A7V8FYF8</accession>
<dbReference type="InterPro" id="IPR027463">
    <property type="entry name" value="AcrB_DN_DC_subdom"/>
</dbReference>
<dbReference type="PANTHER" id="PTHR32063:SF18">
    <property type="entry name" value="CATION EFFLUX SYSTEM PROTEIN"/>
    <property type="match status" value="1"/>
</dbReference>
<reference evidence="6" key="1">
    <citation type="journal article" date="2020" name="MBio">
        <title>Horizontal gene transfer to a defensive symbiont with a reduced genome amongst a multipartite beetle microbiome.</title>
        <authorList>
            <person name="Waterworth S.C."/>
            <person name="Florez L.V."/>
            <person name="Rees E.R."/>
            <person name="Hertweck C."/>
            <person name="Kaltenpoth M."/>
            <person name="Kwan J.C."/>
        </authorList>
    </citation>
    <scope>NUCLEOTIDE SEQUENCE [LARGE SCALE GENOMIC DNA]</scope>
</reference>
<feature type="region of interest" description="Disordered" evidence="3">
    <location>
        <begin position="986"/>
        <end position="1011"/>
    </location>
</feature>
<dbReference type="GO" id="GO:0015562">
    <property type="term" value="F:efflux transmembrane transporter activity"/>
    <property type="evidence" value="ECO:0007669"/>
    <property type="project" value="InterPro"/>
</dbReference>
<dbReference type="PANTHER" id="PTHR32063">
    <property type="match status" value="1"/>
</dbReference>
<dbReference type="Gene3D" id="3.30.70.1430">
    <property type="entry name" value="Multidrug efflux transporter AcrB pore domain"/>
    <property type="match status" value="2"/>
</dbReference>
<evidence type="ECO:0000313" key="5">
    <source>
        <dbReference type="EMBL" id="KAF1045781.1"/>
    </source>
</evidence>
<evidence type="ECO:0000256" key="3">
    <source>
        <dbReference type="SAM" id="MobiDB-lite"/>
    </source>
</evidence>
<protein>
    <submittedName>
        <fullName evidence="5">Swarming motility protein SwrC</fullName>
    </submittedName>
</protein>
<dbReference type="SUPFAM" id="SSF56954">
    <property type="entry name" value="Outer membrane efflux proteins (OEP)"/>
    <property type="match status" value="1"/>
</dbReference>
<keyword evidence="2" id="KW-1134">Transmembrane beta strand</keyword>
<dbReference type="SUPFAM" id="SSF82714">
    <property type="entry name" value="Multidrug efflux transporter AcrB TolC docking domain, DN and DC subdomains"/>
    <property type="match status" value="2"/>
</dbReference>
<feature type="transmembrane region" description="Helical" evidence="4">
    <location>
        <begin position="366"/>
        <end position="385"/>
    </location>
</feature>
<dbReference type="NCBIfam" id="TIGR01845">
    <property type="entry name" value="outer_NodT"/>
    <property type="match status" value="1"/>
</dbReference>
<dbReference type="InterPro" id="IPR003423">
    <property type="entry name" value="OMP_efflux"/>
</dbReference>
<dbReference type="Gene3D" id="2.20.200.10">
    <property type="entry name" value="Outer membrane efflux proteins (OEP)"/>
    <property type="match status" value="1"/>
</dbReference>
<proteinExistence type="inferred from homology"/>
<dbReference type="GO" id="GO:0042910">
    <property type="term" value="F:xenobiotic transmembrane transporter activity"/>
    <property type="evidence" value="ECO:0007669"/>
    <property type="project" value="TreeGrafter"/>
</dbReference>
<comment type="caution">
    <text evidence="5">The sequence shown here is derived from an EMBL/GenBank/DDBJ whole genome shotgun (WGS) entry which is preliminary data.</text>
</comment>
<dbReference type="EMBL" id="WNDX01000027">
    <property type="protein sequence ID" value="KAF1045781.1"/>
    <property type="molecule type" value="Genomic_DNA"/>
</dbReference>
<dbReference type="SUPFAM" id="SSF82693">
    <property type="entry name" value="Multidrug efflux transporter AcrB pore domain, PN1, PN2, PC1 and PC2 subdomains"/>
    <property type="match status" value="3"/>
</dbReference>
<feature type="compositionally biased region" description="Basic residues" evidence="3">
    <location>
        <begin position="995"/>
        <end position="1008"/>
    </location>
</feature>
<dbReference type="Gene3D" id="3.30.70.1320">
    <property type="entry name" value="Multidrug efflux transporter AcrB pore domain like"/>
    <property type="match status" value="1"/>
</dbReference>
<dbReference type="Proteomes" id="UP000462435">
    <property type="component" value="Unassembled WGS sequence"/>
</dbReference>
<gene>
    <name evidence="5" type="primary">swrC</name>
    <name evidence="5" type="ORF">GAK35_01271</name>
</gene>